<dbReference type="InterPro" id="IPR005467">
    <property type="entry name" value="His_kinase_dom"/>
</dbReference>
<evidence type="ECO:0000256" key="1">
    <source>
        <dbReference type="ARBA" id="ARBA00000085"/>
    </source>
</evidence>
<accession>A0A2M8S134</accession>
<dbReference type="PANTHER" id="PTHR43065">
    <property type="entry name" value="SENSOR HISTIDINE KINASE"/>
    <property type="match status" value="1"/>
</dbReference>
<dbReference type="InterPro" id="IPR011006">
    <property type="entry name" value="CheY-like_superfamily"/>
</dbReference>
<feature type="transmembrane region" description="Helical" evidence="8">
    <location>
        <begin position="296"/>
        <end position="318"/>
    </location>
</feature>
<dbReference type="Proteomes" id="UP000229329">
    <property type="component" value="Unassembled WGS sequence"/>
</dbReference>
<keyword evidence="4 7" id="KW-0597">Phosphoprotein</keyword>
<feature type="modified residue" description="4-aspartylphosphate" evidence="7">
    <location>
        <position position="667"/>
    </location>
</feature>
<dbReference type="Pfam" id="PF02518">
    <property type="entry name" value="HATPase_c"/>
    <property type="match status" value="1"/>
</dbReference>
<dbReference type="Pfam" id="PF00072">
    <property type="entry name" value="Response_reg"/>
    <property type="match status" value="1"/>
</dbReference>
<dbReference type="CDD" id="cd00082">
    <property type="entry name" value="HisKA"/>
    <property type="match status" value="1"/>
</dbReference>
<comment type="catalytic activity">
    <reaction evidence="1">
        <text>ATP + protein L-histidine = ADP + protein N-phospho-L-histidine.</text>
        <dbReference type="EC" id="2.7.13.3"/>
    </reaction>
</comment>
<dbReference type="Gene3D" id="3.40.50.2300">
    <property type="match status" value="1"/>
</dbReference>
<name>A0A2M8S134_9PAST</name>
<dbReference type="SUPFAM" id="SSF158472">
    <property type="entry name" value="HAMP domain-like"/>
    <property type="match status" value="1"/>
</dbReference>
<evidence type="ECO:0000259" key="11">
    <source>
        <dbReference type="PROSITE" id="PS50885"/>
    </source>
</evidence>
<evidence type="ECO:0000256" key="4">
    <source>
        <dbReference type="ARBA" id="ARBA00022553"/>
    </source>
</evidence>
<evidence type="ECO:0000256" key="3">
    <source>
        <dbReference type="ARBA" id="ARBA00012438"/>
    </source>
</evidence>
<keyword evidence="13" id="KW-1185">Reference proteome</keyword>
<dbReference type="Gene3D" id="3.30.565.10">
    <property type="entry name" value="Histidine kinase-like ATPase, C-terminal domain"/>
    <property type="match status" value="1"/>
</dbReference>
<dbReference type="GO" id="GO:0000155">
    <property type="term" value="F:phosphorelay sensor kinase activity"/>
    <property type="evidence" value="ECO:0007669"/>
    <property type="project" value="InterPro"/>
</dbReference>
<dbReference type="RefSeq" id="WP_100289130.1">
    <property type="nucleotide sequence ID" value="NZ_PHHA01000020.1"/>
</dbReference>
<evidence type="ECO:0000313" key="13">
    <source>
        <dbReference type="Proteomes" id="UP000229329"/>
    </source>
</evidence>
<evidence type="ECO:0000256" key="5">
    <source>
        <dbReference type="ARBA" id="ARBA00022679"/>
    </source>
</evidence>
<dbReference type="PROSITE" id="PS50110">
    <property type="entry name" value="RESPONSE_REGULATORY"/>
    <property type="match status" value="1"/>
</dbReference>
<reference evidence="12 13" key="1">
    <citation type="submission" date="2017-11" db="EMBL/GenBank/DDBJ databases">
        <title>Reclassification of Bisgaard taxon 7 as Conservatibacter flavescens gen. nov., sp. nov.</title>
        <authorList>
            <person name="Christensen H."/>
        </authorList>
    </citation>
    <scope>NUCLEOTIDE SEQUENCE [LARGE SCALE GENOMIC DNA]</scope>
    <source>
        <strain evidence="12 13">7_4</strain>
    </source>
</reference>
<dbReference type="Pfam" id="PF00512">
    <property type="entry name" value="HisKA"/>
    <property type="match status" value="1"/>
</dbReference>
<keyword evidence="8" id="KW-0472">Membrane</keyword>
<feature type="transmembrane region" description="Helical" evidence="8">
    <location>
        <begin position="20"/>
        <end position="41"/>
    </location>
</feature>
<dbReference type="SUPFAM" id="SSF52172">
    <property type="entry name" value="CheY-like"/>
    <property type="match status" value="1"/>
</dbReference>
<dbReference type="GO" id="GO:0016020">
    <property type="term" value="C:membrane"/>
    <property type="evidence" value="ECO:0007669"/>
    <property type="project" value="UniProtKB-SubCell"/>
</dbReference>
<evidence type="ECO:0000256" key="8">
    <source>
        <dbReference type="SAM" id="Phobius"/>
    </source>
</evidence>
<dbReference type="Pfam" id="PF00672">
    <property type="entry name" value="HAMP"/>
    <property type="match status" value="1"/>
</dbReference>
<dbReference type="SMART" id="SM00304">
    <property type="entry name" value="HAMP"/>
    <property type="match status" value="1"/>
</dbReference>
<feature type="domain" description="Response regulatory" evidence="10">
    <location>
        <begin position="616"/>
        <end position="728"/>
    </location>
</feature>
<keyword evidence="8" id="KW-0812">Transmembrane</keyword>
<dbReference type="AlphaFoldDB" id="A0A2M8S134"/>
<dbReference type="OrthoDB" id="9772100at2"/>
<dbReference type="InterPro" id="IPR003660">
    <property type="entry name" value="HAMP_dom"/>
</dbReference>
<organism evidence="12 13">
    <name type="scientific">Conservatibacter flavescens</name>
    <dbReference type="NCBI Taxonomy" id="28161"/>
    <lineage>
        <taxon>Bacteria</taxon>
        <taxon>Pseudomonadati</taxon>
        <taxon>Pseudomonadota</taxon>
        <taxon>Gammaproteobacteria</taxon>
        <taxon>Pasteurellales</taxon>
        <taxon>Pasteurellaceae</taxon>
        <taxon>Conservatibacter</taxon>
    </lineage>
</organism>
<dbReference type="InterPro" id="IPR003661">
    <property type="entry name" value="HisK_dim/P_dom"/>
</dbReference>
<gene>
    <name evidence="12" type="ORF">CVP05_08405</name>
</gene>
<keyword evidence="6" id="KW-0418">Kinase</keyword>
<evidence type="ECO:0000313" key="12">
    <source>
        <dbReference type="EMBL" id="PJG84850.1"/>
    </source>
</evidence>
<dbReference type="SMART" id="SM00388">
    <property type="entry name" value="HisKA"/>
    <property type="match status" value="1"/>
</dbReference>
<feature type="domain" description="HAMP" evidence="11">
    <location>
        <begin position="316"/>
        <end position="369"/>
    </location>
</feature>
<sequence>MKAQKKYLISKYYSVRSRLFTFVITAILLVIFISLTAIIGLNSTYNSLSDLRDRSLNQMFFTMTLGIKTAQISTYSTRLTQIINALEYKEESRLLTEHVNQLHTLLSQAKQTEMGKDEQFRNIMLTIDSLEESIQALLQQSHKRHISHTDILSGLNQSLLYIRHVKRLGQKSNISRAFILQLEKIEKLIEQSTLASFSPEMFVSIQSVFSFLPAVSQQPDIYAEFLKLENKFTEIIHEARKLVEVNLRIKFLTYKVDALVKKIDGEYTALAKNKVENVNIVSNEIQQYLSHKTTSISVFTCAVIILIIILGTYIYTLIGKRLYSITSALKKFSEGDKTVQIPQQSSKDEIGDLARAFHSFQHDLAHSQKMQTMGQLAGGIAHDFNNLLAVIIGNLDLIDPASLQERQQLRLNRALKAAETSATLTQRLLAYARKQPLRPTGIDLNQFILEFKDFIKHSIPSTIKVRLDLSENLPPAYMDRNQLETALVNLIVNAKDAMNDVGQIIIQSKRLLVQRTHRQEDMLQLSIIDEGCGMAQEIQKHVFEPFFTTKENGRGNGLGLSMVYGFIRQSKGRVLIESILGKGTTIHLQLPILRESGQTNETTLITSAQAVHKPCSLLLVEDQATLRETLVEQLSSVGYNVIDVNSGERAIAFLEKSGRHIDYLLSDIVLSNKMSGLDVAHFAKQHFPNIKILLMTGNHTNNLASQPYPVLNKPFKLEVLAQTLGSIK</sequence>
<dbReference type="SUPFAM" id="SSF47384">
    <property type="entry name" value="Homodimeric domain of signal transducing histidine kinase"/>
    <property type="match status" value="1"/>
</dbReference>
<feature type="domain" description="Histidine kinase" evidence="9">
    <location>
        <begin position="379"/>
        <end position="594"/>
    </location>
</feature>
<dbReference type="Gene3D" id="6.10.340.10">
    <property type="match status" value="1"/>
</dbReference>
<dbReference type="PRINTS" id="PR00344">
    <property type="entry name" value="BCTRLSENSOR"/>
</dbReference>
<dbReference type="CDD" id="cd06225">
    <property type="entry name" value="HAMP"/>
    <property type="match status" value="1"/>
</dbReference>
<dbReference type="Gene3D" id="1.10.287.130">
    <property type="match status" value="1"/>
</dbReference>
<comment type="caution">
    <text evidence="12">The sequence shown here is derived from an EMBL/GenBank/DDBJ whole genome shotgun (WGS) entry which is preliminary data.</text>
</comment>
<dbReference type="EC" id="2.7.13.3" evidence="3"/>
<dbReference type="PANTHER" id="PTHR43065:SF42">
    <property type="entry name" value="TWO-COMPONENT SENSOR PPRA"/>
    <property type="match status" value="1"/>
</dbReference>
<dbReference type="InterPro" id="IPR001789">
    <property type="entry name" value="Sig_transdc_resp-reg_receiver"/>
</dbReference>
<dbReference type="PROSITE" id="PS50109">
    <property type="entry name" value="HIS_KIN"/>
    <property type="match status" value="1"/>
</dbReference>
<dbReference type="InterPro" id="IPR003594">
    <property type="entry name" value="HATPase_dom"/>
</dbReference>
<evidence type="ECO:0000256" key="6">
    <source>
        <dbReference type="ARBA" id="ARBA00022777"/>
    </source>
</evidence>
<evidence type="ECO:0000256" key="2">
    <source>
        <dbReference type="ARBA" id="ARBA00004370"/>
    </source>
</evidence>
<evidence type="ECO:0000259" key="9">
    <source>
        <dbReference type="PROSITE" id="PS50109"/>
    </source>
</evidence>
<dbReference type="SMART" id="SM00387">
    <property type="entry name" value="HATPase_c"/>
    <property type="match status" value="1"/>
</dbReference>
<dbReference type="InterPro" id="IPR004358">
    <property type="entry name" value="Sig_transdc_His_kin-like_C"/>
</dbReference>
<dbReference type="InterPro" id="IPR036097">
    <property type="entry name" value="HisK_dim/P_sf"/>
</dbReference>
<comment type="subcellular location">
    <subcellularLocation>
        <location evidence="2">Membrane</location>
    </subcellularLocation>
</comment>
<dbReference type="PROSITE" id="PS50885">
    <property type="entry name" value="HAMP"/>
    <property type="match status" value="1"/>
</dbReference>
<dbReference type="EMBL" id="PHHA01000020">
    <property type="protein sequence ID" value="PJG84850.1"/>
    <property type="molecule type" value="Genomic_DNA"/>
</dbReference>
<proteinExistence type="predicted"/>
<dbReference type="SMART" id="SM00448">
    <property type="entry name" value="REC"/>
    <property type="match status" value="1"/>
</dbReference>
<dbReference type="InterPro" id="IPR036890">
    <property type="entry name" value="HATPase_C_sf"/>
</dbReference>
<keyword evidence="5" id="KW-0808">Transferase</keyword>
<dbReference type="SUPFAM" id="SSF55874">
    <property type="entry name" value="ATPase domain of HSP90 chaperone/DNA topoisomerase II/histidine kinase"/>
    <property type="match status" value="1"/>
</dbReference>
<protein>
    <recommendedName>
        <fullName evidence="3">histidine kinase</fullName>
        <ecNumber evidence="3">2.7.13.3</ecNumber>
    </recommendedName>
</protein>
<evidence type="ECO:0000259" key="10">
    <source>
        <dbReference type="PROSITE" id="PS50110"/>
    </source>
</evidence>
<evidence type="ECO:0000256" key="7">
    <source>
        <dbReference type="PROSITE-ProRule" id="PRU00169"/>
    </source>
</evidence>
<keyword evidence="8" id="KW-1133">Transmembrane helix</keyword>